<gene>
    <name evidence="5" type="ORF">LQ318_01140</name>
</gene>
<evidence type="ECO:0000313" key="5">
    <source>
        <dbReference type="EMBL" id="MCW9711494.1"/>
    </source>
</evidence>
<keyword evidence="6" id="KW-1185">Reference proteome</keyword>
<dbReference type="SUPFAM" id="SSF51445">
    <property type="entry name" value="(Trans)glycosidases"/>
    <property type="match status" value="1"/>
</dbReference>
<comment type="caution">
    <text evidence="5">The sequence shown here is derived from an EMBL/GenBank/DDBJ whole genome shotgun (WGS) entry which is preliminary data.</text>
</comment>
<dbReference type="RefSeq" id="WP_265786758.1">
    <property type="nucleotide sequence ID" value="NZ_BAABRS010000001.1"/>
</dbReference>
<dbReference type="InterPro" id="IPR013780">
    <property type="entry name" value="Glyco_hydro_b"/>
</dbReference>
<protein>
    <submittedName>
        <fullName evidence="5">Glucuronoxylanase</fullName>
    </submittedName>
</protein>
<dbReference type="PANTHER" id="PTHR11069:SF38">
    <property type="entry name" value="GLUCURONOXYLANASE XYNC"/>
    <property type="match status" value="1"/>
</dbReference>
<keyword evidence="2" id="KW-0732">Signal</keyword>
<dbReference type="Pfam" id="PF02057">
    <property type="entry name" value="Glyco_hydro_59"/>
    <property type="match status" value="1"/>
</dbReference>
<dbReference type="Gene3D" id="3.20.20.80">
    <property type="entry name" value="Glycosidases"/>
    <property type="match status" value="1"/>
</dbReference>
<dbReference type="InterPro" id="IPR049161">
    <property type="entry name" value="GH59_cat"/>
</dbReference>
<evidence type="ECO:0000313" key="6">
    <source>
        <dbReference type="Proteomes" id="UP001207337"/>
    </source>
</evidence>
<evidence type="ECO:0000256" key="1">
    <source>
        <dbReference type="ARBA" id="ARBA00005382"/>
    </source>
</evidence>
<dbReference type="Gene3D" id="2.60.40.1180">
    <property type="entry name" value="Golgi alpha-mannosidase II"/>
    <property type="match status" value="1"/>
</dbReference>
<evidence type="ECO:0000259" key="4">
    <source>
        <dbReference type="Pfam" id="PF02057"/>
    </source>
</evidence>
<feature type="domain" description="Glycosyl hydrolase family 59 catalytic" evidence="4">
    <location>
        <begin position="93"/>
        <end position="290"/>
    </location>
</feature>
<proteinExistence type="inferred from homology"/>
<evidence type="ECO:0000256" key="3">
    <source>
        <dbReference type="ARBA" id="ARBA00022801"/>
    </source>
</evidence>
<dbReference type="InterPro" id="IPR017853">
    <property type="entry name" value="GH"/>
</dbReference>
<dbReference type="EMBL" id="JAJNDC010000001">
    <property type="protein sequence ID" value="MCW9711494.1"/>
    <property type="molecule type" value="Genomic_DNA"/>
</dbReference>
<sequence length="418" mass="47107">MMPYQVILFLLLVVGCENNNPAEPEKSNEIKADASTINLAVDEQIIRGFGAANIVGWRPDMTNSEIEKAFGAGEGQLGFTILRLKIHPDPSQWQQSVSAARKAYNMGVKIIAAPWNAPDDMLILGTEKDTVAADKYDEYAAHLESFRDYMSDNGVPIYAISIQNEPDYANTWTGWSPEGMLTFMKNHADVIDTRIMAPESFQFRRNMSDPILNDPQAVGNIDIVGGHIYGGGLEPYPLAEEKGKEVWMTEHYTTSDRSGNLWPDALEVGHEIHQVMRANMNAYIWWYIVRYYGPIGDGEENRTKGEITKRGYVMSHYSRFVRPGYHRLAADENPKGEIYITAYQGDDKVVVVAVNMGSYDREQQFVLENRDRTIISMTPYVTSETQSMAKGEPLTVSDEYGTFTYEIPTNSIVTFVEE</sequence>
<comment type="similarity">
    <text evidence="1">Belongs to the glycosyl hydrolase 30 family.</text>
</comment>
<organism evidence="5 6">
    <name type="scientific">Fodinibius salicampi</name>
    <dbReference type="NCBI Taxonomy" id="1920655"/>
    <lineage>
        <taxon>Bacteria</taxon>
        <taxon>Pseudomonadati</taxon>
        <taxon>Balneolota</taxon>
        <taxon>Balneolia</taxon>
        <taxon>Balneolales</taxon>
        <taxon>Balneolaceae</taxon>
        <taxon>Fodinibius</taxon>
    </lineage>
</organism>
<reference evidence="5 6" key="1">
    <citation type="submission" date="2021-11" db="EMBL/GenBank/DDBJ databases">
        <title>Aliifidinibius sp. nov., a new bacterium isolated from saline soil.</title>
        <authorList>
            <person name="Galisteo C."/>
            <person name="De La Haba R."/>
            <person name="Sanchez-Porro C."/>
            <person name="Ventosa A."/>
        </authorList>
    </citation>
    <scope>NUCLEOTIDE SEQUENCE [LARGE SCALE GENOMIC DNA]</scope>
    <source>
        <strain evidence="5 6">KACC 190600</strain>
    </source>
</reference>
<dbReference type="Proteomes" id="UP001207337">
    <property type="component" value="Unassembled WGS sequence"/>
</dbReference>
<accession>A0ABT3PUH2</accession>
<keyword evidence="3" id="KW-0378">Hydrolase</keyword>
<evidence type="ECO:0000256" key="2">
    <source>
        <dbReference type="ARBA" id="ARBA00022729"/>
    </source>
</evidence>
<dbReference type="SUPFAM" id="SSF51011">
    <property type="entry name" value="Glycosyl hydrolase domain"/>
    <property type="match status" value="1"/>
</dbReference>
<dbReference type="PANTHER" id="PTHR11069">
    <property type="entry name" value="GLUCOSYLCERAMIDASE"/>
    <property type="match status" value="1"/>
</dbReference>
<dbReference type="InterPro" id="IPR001139">
    <property type="entry name" value="Glyco_hydro_30"/>
</dbReference>
<name>A0ABT3PUH2_9BACT</name>